<dbReference type="Gramene" id="ORUFI04G03270.1">
    <property type="protein sequence ID" value="ORUFI04G03270.1"/>
    <property type="gene ID" value="ORUFI04G03270"/>
</dbReference>
<keyword evidence="3" id="KW-1185">Reference proteome</keyword>
<sequence length="254" mass="28770">MSCILIIYYNIYQTSKRCTAGIPEVEAHPPKASPQATTVMRDQHKMFARELETIKLRVCWSLRRIPAVVDSRHQDSRPIVDYEKDWWEKTGHPNQAIRDGGKRPVTKKVIFVGPQKASSKMARERQNLSPLGPFQNRREHTTAASQGRALPPPPPPTAQTHRLHRRPPELALRSPADMVGRPRCRRPGRRAVRRLHRVNERSREGKGKNCRSRACGHPSSQPFLDDPSVCPMHHHSSLIHGGGSKKCGGERRLG</sequence>
<feature type="region of interest" description="Disordered" evidence="1">
    <location>
        <begin position="114"/>
        <end position="220"/>
    </location>
</feature>
<evidence type="ECO:0000313" key="2">
    <source>
        <dbReference type="EnsemblPlants" id="ORUFI04G03270.1"/>
    </source>
</evidence>
<dbReference type="EnsemblPlants" id="ORUFI04G03270.1">
    <property type="protein sequence ID" value="ORUFI04G03270.1"/>
    <property type="gene ID" value="ORUFI04G03270"/>
</dbReference>
<feature type="compositionally biased region" description="Basic and acidic residues" evidence="1">
    <location>
        <begin position="197"/>
        <end position="207"/>
    </location>
</feature>
<accession>A0A0E0P5D1</accession>
<evidence type="ECO:0000313" key="3">
    <source>
        <dbReference type="Proteomes" id="UP000008022"/>
    </source>
</evidence>
<dbReference type="AlphaFoldDB" id="A0A0E0P5D1"/>
<dbReference type="Proteomes" id="UP000008022">
    <property type="component" value="Unassembled WGS sequence"/>
</dbReference>
<proteinExistence type="predicted"/>
<reference evidence="3" key="1">
    <citation type="submission" date="2013-06" db="EMBL/GenBank/DDBJ databases">
        <authorList>
            <person name="Zhao Q."/>
        </authorList>
    </citation>
    <scope>NUCLEOTIDE SEQUENCE</scope>
    <source>
        <strain evidence="3">cv. W1943</strain>
    </source>
</reference>
<evidence type="ECO:0000256" key="1">
    <source>
        <dbReference type="SAM" id="MobiDB-lite"/>
    </source>
</evidence>
<organism evidence="2 3">
    <name type="scientific">Oryza rufipogon</name>
    <name type="common">Brownbeard rice</name>
    <name type="synonym">Asian wild rice</name>
    <dbReference type="NCBI Taxonomy" id="4529"/>
    <lineage>
        <taxon>Eukaryota</taxon>
        <taxon>Viridiplantae</taxon>
        <taxon>Streptophyta</taxon>
        <taxon>Embryophyta</taxon>
        <taxon>Tracheophyta</taxon>
        <taxon>Spermatophyta</taxon>
        <taxon>Magnoliopsida</taxon>
        <taxon>Liliopsida</taxon>
        <taxon>Poales</taxon>
        <taxon>Poaceae</taxon>
        <taxon>BOP clade</taxon>
        <taxon>Oryzoideae</taxon>
        <taxon>Oryzeae</taxon>
        <taxon>Oryzinae</taxon>
        <taxon>Oryza</taxon>
    </lineage>
</organism>
<feature type="compositionally biased region" description="Basic residues" evidence="1">
    <location>
        <begin position="182"/>
        <end position="196"/>
    </location>
</feature>
<name>A0A0E0P5D1_ORYRU</name>
<protein>
    <submittedName>
        <fullName evidence="2">Uncharacterized protein</fullName>
    </submittedName>
</protein>
<dbReference type="HOGENOM" id="CLU_1095767_0_0_1"/>
<reference evidence="2" key="2">
    <citation type="submission" date="2015-06" db="UniProtKB">
        <authorList>
            <consortium name="EnsemblPlants"/>
        </authorList>
    </citation>
    <scope>IDENTIFICATION</scope>
</reference>